<dbReference type="AlphaFoldDB" id="A0A1J5PMG3"/>
<dbReference type="GO" id="GO:0016787">
    <property type="term" value="F:hydrolase activity"/>
    <property type="evidence" value="ECO:0007669"/>
    <property type="project" value="UniProtKB-KW"/>
</dbReference>
<reference evidence="5" key="1">
    <citation type="submission" date="2016-10" db="EMBL/GenBank/DDBJ databases">
        <title>Sequence of Gallionella enrichment culture.</title>
        <authorList>
            <person name="Poehlein A."/>
            <person name="Muehling M."/>
            <person name="Daniel R."/>
        </authorList>
    </citation>
    <scope>NUCLEOTIDE SEQUENCE</scope>
</reference>
<dbReference type="InterPro" id="IPR045055">
    <property type="entry name" value="DNA2/NAM7-like"/>
</dbReference>
<keyword evidence="5" id="KW-0547">Nucleotide-binding</keyword>
<evidence type="ECO:0000259" key="3">
    <source>
        <dbReference type="Pfam" id="PF13086"/>
    </source>
</evidence>
<dbReference type="InterPro" id="IPR041677">
    <property type="entry name" value="DNA2/NAM7_AAA_11"/>
</dbReference>
<comment type="caution">
    <text evidence="5">The sequence shown here is derived from an EMBL/GenBank/DDBJ whole genome shotgun (WGS) entry which is preliminary data.</text>
</comment>
<protein>
    <submittedName>
        <fullName evidence="5">ATP-dependent RecD-like DNA helicase</fullName>
        <ecNumber evidence="5">3.6.4.12</ecNumber>
    </submittedName>
</protein>
<gene>
    <name evidence="5" type="primary">recD2_6</name>
    <name evidence="5" type="ORF">GALL_456730</name>
</gene>
<dbReference type="EMBL" id="MLJW01003163">
    <property type="protein sequence ID" value="OIQ72697.1"/>
    <property type="molecule type" value="Genomic_DNA"/>
</dbReference>
<proteinExistence type="predicted"/>
<dbReference type="Gene3D" id="3.40.50.300">
    <property type="entry name" value="P-loop containing nucleotide triphosphate hydrolases"/>
    <property type="match status" value="2"/>
</dbReference>
<feature type="compositionally biased region" description="Polar residues" evidence="2">
    <location>
        <begin position="20"/>
        <end position="32"/>
    </location>
</feature>
<dbReference type="InterPro" id="IPR027417">
    <property type="entry name" value="P-loop_NTPase"/>
</dbReference>
<feature type="domain" description="DNA2/NAM7 helicase-like C-terminal" evidence="4">
    <location>
        <begin position="429"/>
        <end position="577"/>
    </location>
</feature>
<evidence type="ECO:0000256" key="1">
    <source>
        <dbReference type="SAM" id="Coils"/>
    </source>
</evidence>
<feature type="coiled-coil region" evidence="1">
    <location>
        <begin position="255"/>
        <end position="282"/>
    </location>
</feature>
<feature type="domain" description="DNA2/NAM7 helicase helicase" evidence="3">
    <location>
        <begin position="72"/>
        <end position="398"/>
    </location>
</feature>
<keyword evidence="5" id="KW-0067">ATP-binding</keyword>
<dbReference type="GO" id="GO:0003678">
    <property type="term" value="F:DNA helicase activity"/>
    <property type="evidence" value="ECO:0007669"/>
    <property type="project" value="UniProtKB-EC"/>
</dbReference>
<organism evidence="5">
    <name type="scientific">mine drainage metagenome</name>
    <dbReference type="NCBI Taxonomy" id="410659"/>
    <lineage>
        <taxon>unclassified sequences</taxon>
        <taxon>metagenomes</taxon>
        <taxon>ecological metagenomes</taxon>
    </lineage>
</organism>
<sequence length="612" mass="67706">MNLRDDELPKGPGVLESNYHAESQPISRQRTALENVRRGRAASADLKTLLCNPASARGPDQGGIPPGFANDLNDEKRKLLERALGVNGILMVEGPPGTGKTTFIAELIGLYLHVFPEARILLSSQTHTALDHVIIKLLEKGMGQDVVRVHGERLEKIDEQVHPLMLDNKARAWVERVEERARDHLRAKAKQLGLNAEEVEVVFLGEQRHILLAEEREQEQRLAALDRSAAEEPAGNGQDSEAEVVTKTSTLLDEQTQIAEQLRILRRRLNRIEEKLDALGAYGKAVASPSDAISKEWIDVLSKSEVPGADLLKSQVKLQLEWFTRLGASKNFHGAVLGEARVVAGTCVGLGNVQAIGEQEFELCIVDEVSKATPTETLIPMSRSKRWVLVGDPKQLPPYSELDPNKVLEQRFPIEEAEATLLDILTPHLPESCKAQLTEQRRMVTGIGRLISDVFYDGRLVTIRKAAERNPVAAKLHPHEVEWHTTAALGQRRDKEMPGRTYKNSTEAVIVQQILDRLNDANRGRAPLSVAVIAGYSAQVKELDQRLRGAAKPMQSLDIVINTVDAFQGKDADICIYKRDSLQRQGSAGVPTGSASLECGTVPRTRRTDHRR</sequence>
<evidence type="ECO:0000313" key="5">
    <source>
        <dbReference type="EMBL" id="OIQ72697.1"/>
    </source>
</evidence>
<dbReference type="SUPFAM" id="SSF52540">
    <property type="entry name" value="P-loop containing nucleoside triphosphate hydrolases"/>
    <property type="match status" value="1"/>
</dbReference>
<keyword evidence="5" id="KW-0378">Hydrolase</keyword>
<dbReference type="CDD" id="cd17934">
    <property type="entry name" value="DEXXQc_Upf1-like"/>
    <property type="match status" value="1"/>
</dbReference>
<keyword evidence="1" id="KW-0175">Coiled coil</keyword>
<dbReference type="InterPro" id="IPR047187">
    <property type="entry name" value="SF1_C_Upf1"/>
</dbReference>
<evidence type="ECO:0000259" key="4">
    <source>
        <dbReference type="Pfam" id="PF13087"/>
    </source>
</evidence>
<dbReference type="PANTHER" id="PTHR10887:SF495">
    <property type="entry name" value="HELICASE SENATAXIN ISOFORM X1-RELATED"/>
    <property type="match status" value="1"/>
</dbReference>
<evidence type="ECO:0000256" key="2">
    <source>
        <dbReference type="SAM" id="MobiDB-lite"/>
    </source>
</evidence>
<accession>A0A1J5PMG3</accession>
<dbReference type="Pfam" id="PF13087">
    <property type="entry name" value="AAA_12"/>
    <property type="match status" value="1"/>
</dbReference>
<dbReference type="CDD" id="cd18808">
    <property type="entry name" value="SF1_C_Upf1"/>
    <property type="match status" value="1"/>
</dbReference>
<feature type="region of interest" description="Disordered" evidence="2">
    <location>
        <begin position="1"/>
        <end position="35"/>
    </location>
</feature>
<dbReference type="InterPro" id="IPR041679">
    <property type="entry name" value="DNA2/NAM7-like_C"/>
</dbReference>
<dbReference type="Pfam" id="PF13086">
    <property type="entry name" value="AAA_11"/>
    <property type="match status" value="1"/>
</dbReference>
<keyword evidence="5" id="KW-0347">Helicase</keyword>
<name>A0A1J5PMG3_9ZZZZ</name>
<dbReference type="PANTHER" id="PTHR10887">
    <property type="entry name" value="DNA2/NAM7 HELICASE FAMILY"/>
    <property type="match status" value="1"/>
</dbReference>
<dbReference type="EC" id="3.6.4.12" evidence="5"/>
<feature type="region of interest" description="Disordered" evidence="2">
    <location>
        <begin position="585"/>
        <end position="612"/>
    </location>
</feature>